<gene>
    <name evidence="2" type="ORF">RJ639_009787</name>
</gene>
<evidence type="ECO:0000313" key="3">
    <source>
        <dbReference type="Proteomes" id="UP001188597"/>
    </source>
</evidence>
<comment type="caution">
    <text evidence="2">The sequence shown here is derived from an EMBL/GenBank/DDBJ whole genome shotgun (WGS) entry which is preliminary data.</text>
</comment>
<organism evidence="2 3">
    <name type="scientific">Escallonia herrerae</name>
    <dbReference type="NCBI Taxonomy" id="1293975"/>
    <lineage>
        <taxon>Eukaryota</taxon>
        <taxon>Viridiplantae</taxon>
        <taxon>Streptophyta</taxon>
        <taxon>Embryophyta</taxon>
        <taxon>Tracheophyta</taxon>
        <taxon>Spermatophyta</taxon>
        <taxon>Magnoliopsida</taxon>
        <taxon>eudicotyledons</taxon>
        <taxon>Gunneridae</taxon>
        <taxon>Pentapetalae</taxon>
        <taxon>asterids</taxon>
        <taxon>campanulids</taxon>
        <taxon>Escalloniales</taxon>
        <taxon>Escalloniaceae</taxon>
        <taxon>Escallonia</taxon>
    </lineage>
</organism>
<name>A0AA88VSZ0_9ASTE</name>
<evidence type="ECO:0000313" key="2">
    <source>
        <dbReference type="EMBL" id="KAK3013479.1"/>
    </source>
</evidence>
<accession>A0AA88VSZ0</accession>
<reference evidence="2" key="1">
    <citation type="submission" date="2022-12" db="EMBL/GenBank/DDBJ databases">
        <title>Draft genome assemblies for two species of Escallonia (Escalloniales).</title>
        <authorList>
            <person name="Chanderbali A."/>
            <person name="Dervinis C."/>
            <person name="Anghel I."/>
            <person name="Soltis D."/>
            <person name="Soltis P."/>
            <person name="Zapata F."/>
        </authorList>
    </citation>
    <scope>NUCLEOTIDE SEQUENCE</scope>
    <source>
        <strain evidence="2">UCBG64.0493</strain>
        <tissue evidence="2">Leaf</tissue>
    </source>
</reference>
<proteinExistence type="predicted"/>
<feature type="region of interest" description="Disordered" evidence="1">
    <location>
        <begin position="1"/>
        <end position="33"/>
    </location>
</feature>
<protein>
    <submittedName>
        <fullName evidence="2">Uncharacterized protein</fullName>
    </submittedName>
</protein>
<dbReference type="Pfam" id="PF12023">
    <property type="entry name" value="DUF3511"/>
    <property type="match status" value="1"/>
</dbReference>
<dbReference type="Proteomes" id="UP001188597">
    <property type="component" value="Unassembled WGS sequence"/>
</dbReference>
<dbReference type="PANTHER" id="PTHR33193">
    <property type="entry name" value="DOMAIN PROTEIN, PUTATIVE (DUF3511)-RELATED"/>
    <property type="match status" value="1"/>
</dbReference>
<dbReference type="AlphaFoldDB" id="A0AA88VSZ0"/>
<keyword evidence="3" id="KW-1185">Reference proteome</keyword>
<feature type="compositionally biased region" description="Basic and acidic residues" evidence="1">
    <location>
        <begin position="1"/>
        <end position="15"/>
    </location>
</feature>
<dbReference type="PANTHER" id="PTHR33193:SF43">
    <property type="entry name" value="TRANSMEMBRANE PROTEIN DDB_G0273707_DDB_G0273361-LIKE"/>
    <property type="match status" value="1"/>
</dbReference>
<dbReference type="InterPro" id="IPR021899">
    <property type="entry name" value="DUF3511"/>
</dbReference>
<sequence length="245" mass="27021">MEDYRSKSLRDRSRMQIEAYSNGGRGAPTSMRDLRSYSSSYASSVHPSYGNGNLGPASKEVVKIKKIKNGGLGSTSKSWSLSDPELQRKKRVAGYKVYTVEGKMKGSLRKSFRLKIADLLGSCMVRGSGLRIFSICNYKSEMLSFNNVQLRPDALAVFFAIFVFNKECRTIASSKSRALHNAKDLINEMGSEQQGSAPAASTKYLRWGRKQPSNRVGTIGLPCQPLRLQGSPLGIPFDALPLHLC</sequence>
<evidence type="ECO:0000256" key="1">
    <source>
        <dbReference type="SAM" id="MobiDB-lite"/>
    </source>
</evidence>
<dbReference type="EMBL" id="JAVXUP010001296">
    <property type="protein sequence ID" value="KAK3013479.1"/>
    <property type="molecule type" value="Genomic_DNA"/>
</dbReference>